<proteinExistence type="predicted"/>
<name>A0A6B8RLQ8_9BACL</name>
<feature type="transmembrane region" description="Helical" evidence="7">
    <location>
        <begin position="201"/>
        <end position="224"/>
    </location>
</feature>
<keyword evidence="3" id="KW-1003">Cell membrane</keyword>
<feature type="domain" description="Major facilitator superfamily (MFS) profile" evidence="8">
    <location>
        <begin position="6"/>
        <end position="380"/>
    </location>
</feature>
<keyword evidence="4 7" id="KW-0812">Transmembrane</keyword>
<keyword evidence="2" id="KW-0813">Transport</keyword>
<organism evidence="9 10">
    <name type="scientific">Paenibacillus psychroresistens</name>
    <dbReference type="NCBI Taxonomy" id="1778678"/>
    <lineage>
        <taxon>Bacteria</taxon>
        <taxon>Bacillati</taxon>
        <taxon>Bacillota</taxon>
        <taxon>Bacilli</taxon>
        <taxon>Bacillales</taxon>
        <taxon>Paenibacillaceae</taxon>
        <taxon>Paenibacillus</taxon>
    </lineage>
</organism>
<dbReference type="OrthoDB" id="337363at2"/>
<feature type="transmembrane region" description="Helical" evidence="7">
    <location>
        <begin position="72"/>
        <end position="91"/>
    </location>
</feature>
<dbReference type="Gene3D" id="1.20.1250.20">
    <property type="entry name" value="MFS general substrate transporter like domains"/>
    <property type="match status" value="2"/>
</dbReference>
<evidence type="ECO:0000259" key="8">
    <source>
        <dbReference type="PROSITE" id="PS50850"/>
    </source>
</evidence>
<dbReference type="Pfam" id="PF07690">
    <property type="entry name" value="MFS_1"/>
    <property type="match status" value="1"/>
</dbReference>
<keyword evidence="5 7" id="KW-1133">Transmembrane helix</keyword>
<dbReference type="EMBL" id="CP034235">
    <property type="protein sequence ID" value="QGQ97331.1"/>
    <property type="molecule type" value="Genomic_DNA"/>
</dbReference>
<sequence length="385" mass="41073">MHQNRVIYLLSFGGFVMGTAEIIVAGILGMIVKDLNVSVGLAGQLVSIYAAVFAIGSPILISLTAKVERRKLLLLSFAVFIIGNLIAYFSPNFTVLIVSRIVLASSASIFTVVALTVGSNLVAPEKRGNAIGIIIMGFSTSLVVGAPLGTLIGEYWGWRSVFIFIAILAVFAMIGIYAFIPKLAGQEPVSFKAQFKVLKNKRIISGLLITFFWMIGYQLMFTYISPFLQNSAGLNTNMISAALLVCGIFAVVGSRAGGYGADKWGINRTLIFSLLFHAVALAILPWVAATLIGAFFILAVWIGSAWTTTPALQYYLVSLSPKSPDLALGLNNSVLQLGVAAGAAMGGWVVYQFSVISLGWVGAIAIIFGLFAALYSFSVKKAIEI</sequence>
<dbReference type="GO" id="GO:0005886">
    <property type="term" value="C:plasma membrane"/>
    <property type="evidence" value="ECO:0007669"/>
    <property type="project" value="UniProtKB-SubCell"/>
</dbReference>
<evidence type="ECO:0000313" key="10">
    <source>
        <dbReference type="Proteomes" id="UP000426246"/>
    </source>
</evidence>
<dbReference type="RefSeq" id="WP_155702434.1">
    <property type="nucleotide sequence ID" value="NZ_CP034235.1"/>
</dbReference>
<evidence type="ECO:0000256" key="1">
    <source>
        <dbReference type="ARBA" id="ARBA00004651"/>
    </source>
</evidence>
<evidence type="ECO:0000256" key="4">
    <source>
        <dbReference type="ARBA" id="ARBA00022692"/>
    </source>
</evidence>
<feature type="transmembrane region" description="Helical" evidence="7">
    <location>
        <begin position="130"/>
        <end position="152"/>
    </location>
</feature>
<feature type="transmembrane region" description="Helical" evidence="7">
    <location>
        <begin position="158"/>
        <end position="180"/>
    </location>
</feature>
<feature type="transmembrane region" description="Helical" evidence="7">
    <location>
        <begin position="357"/>
        <end position="377"/>
    </location>
</feature>
<dbReference type="SUPFAM" id="SSF103473">
    <property type="entry name" value="MFS general substrate transporter"/>
    <property type="match status" value="1"/>
</dbReference>
<dbReference type="PROSITE" id="PS50850">
    <property type="entry name" value="MFS"/>
    <property type="match status" value="1"/>
</dbReference>
<feature type="transmembrane region" description="Helical" evidence="7">
    <location>
        <begin position="236"/>
        <end position="257"/>
    </location>
</feature>
<dbReference type="KEGG" id="ppsc:EHS13_21795"/>
<dbReference type="CDD" id="cd17324">
    <property type="entry name" value="MFS_NepI_like"/>
    <property type="match status" value="1"/>
</dbReference>
<feature type="transmembrane region" description="Helical" evidence="7">
    <location>
        <begin position="44"/>
        <end position="65"/>
    </location>
</feature>
<dbReference type="AlphaFoldDB" id="A0A6B8RLQ8"/>
<dbReference type="InterPro" id="IPR020846">
    <property type="entry name" value="MFS_dom"/>
</dbReference>
<dbReference type="InterPro" id="IPR036259">
    <property type="entry name" value="MFS_trans_sf"/>
</dbReference>
<feature type="transmembrane region" description="Helical" evidence="7">
    <location>
        <begin position="7"/>
        <end position="32"/>
    </location>
</feature>
<accession>A0A6B8RLQ8</accession>
<dbReference type="Proteomes" id="UP000426246">
    <property type="component" value="Chromosome"/>
</dbReference>
<feature type="transmembrane region" description="Helical" evidence="7">
    <location>
        <begin position="294"/>
        <end position="317"/>
    </location>
</feature>
<evidence type="ECO:0000256" key="2">
    <source>
        <dbReference type="ARBA" id="ARBA00022448"/>
    </source>
</evidence>
<dbReference type="PANTHER" id="PTHR43124">
    <property type="entry name" value="PURINE EFFLUX PUMP PBUE"/>
    <property type="match status" value="1"/>
</dbReference>
<evidence type="ECO:0000256" key="5">
    <source>
        <dbReference type="ARBA" id="ARBA00022989"/>
    </source>
</evidence>
<reference evidence="10" key="1">
    <citation type="submission" date="2018-11" db="EMBL/GenBank/DDBJ databases">
        <title>Complete genome sequence of Paenibacillus sp. ML311-T8.</title>
        <authorList>
            <person name="Nam Y.-D."/>
            <person name="Kang J."/>
            <person name="Chung W.-H."/>
            <person name="Park Y.S."/>
        </authorList>
    </citation>
    <scope>NUCLEOTIDE SEQUENCE [LARGE SCALE GENOMIC DNA]</scope>
    <source>
        <strain evidence="10">ML311-T8</strain>
    </source>
</reference>
<dbReference type="PANTHER" id="PTHR43124:SF10">
    <property type="entry name" value="PURINE EFFLUX PUMP PBUE"/>
    <property type="match status" value="1"/>
</dbReference>
<gene>
    <name evidence="9" type="ORF">EHS13_21795</name>
</gene>
<evidence type="ECO:0000256" key="3">
    <source>
        <dbReference type="ARBA" id="ARBA00022475"/>
    </source>
</evidence>
<evidence type="ECO:0000313" key="9">
    <source>
        <dbReference type="EMBL" id="QGQ97331.1"/>
    </source>
</evidence>
<comment type="subcellular location">
    <subcellularLocation>
        <location evidence="1">Cell membrane</location>
        <topology evidence="1">Multi-pass membrane protein</topology>
    </subcellularLocation>
</comment>
<dbReference type="GO" id="GO:0022857">
    <property type="term" value="F:transmembrane transporter activity"/>
    <property type="evidence" value="ECO:0007669"/>
    <property type="project" value="InterPro"/>
</dbReference>
<feature type="transmembrane region" description="Helical" evidence="7">
    <location>
        <begin position="329"/>
        <end position="351"/>
    </location>
</feature>
<evidence type="ECO:0000256" key="7">
    <source>
        <dbReference type="SAM" id="Phobius"/>
    </source>
</evidence>
<dbReference type="InterPro" id="IPR050189">
    <property type="entry name" value="MFS_Efflux_Transporters"/>
</dbReference>
<protein>
    <submittedName>
        <fullName evidence="9">MFS transporter</fullName>
    </submittedName>
</protein>
<keyword evidence="10" id="KW-1185">Reference proteome</keyword>
<feature type="transmembrane region" description="Helical" evidence="7">
    <location>
        <begin position="269"/>
        <end position="288"/>
    </location>
</feature>
<dbReference type="InterPro" id="IPR011701">
    <property type="entry name" value="MFS"/>
</dbReference>
<keyword evidence="6 7" id="KW-0472">Membrane</keyword>
<evidence type="ECO:0000256" key="6">
    <source>
        <dbReference type="ARBA" id="ARBA00023136"/>
    </source>
</evidence>
<feature type="transmembrane region" description="Helical" evidence="7">
    <location>
        <begin position="97"/>
        <end position="118"/>
    </location>
</feature>